<evidence type="ECO:0000313" key="2">
    <source>
        <dbReference type="EMBL" id="KAF2122737.1"/>
    </source>
</evidence>
<feature type="domain" description="Heterokaryon incompatibility" evidence="1">
    <location>
        <begin position="211"/>
        <end position="378"/>
    </location>
</feature>
<evidence type="ECO:0000313" key="3">
    <source>
        <dbReference type="Proteomes" id="UP000799770"/>
    </source>
</evidence>
<dbReference type="PANTHER" id="PTHR24148:SF64">
    <property type="entry name" value="HETEROKARYON INCOMPATIBILITY DOMAIN-CONTAINING PROTEIN"/>
    <property type="match status" value="1"/>
</dbReference>
<dbReference type="EMBL" id="ML977310">
    <property type="protein sequence ID" value="KAF2122737.1"/>
    <property type="molecule type" value="Genomic_DNA"/>
</dbReference>
<dbReference type="PANTHER" id="PTHR24148">
    <property type="entry name" value="ANKYRIN REPEAT DOMAIN-CONTAINING PROTEIN 39 HOMOLOG-RELATED"/>
    <property type="match status" value="1"/>
</dbReference>
<name>A0A6A5ZVA1_9PLEO</name>
<dbReference type="Pfam" id="PF06985">
    <property type="entry name" value="HET"/>
    <property type="match status" value="1"/>
</dbReference>
<gene>
    <name evidence="2" type="ORF">BDV96DRAFT_561294</name>
</gene>
<dbReference type="Proteomes" id="UP000799770">
    <property type="component" value="Unassembled WGS sequence"/>
</dbReference>
<sequence length="696" mass="78600">MAPTGPLSAEYALFSGSKAASSFPDNIHNWFAALETLKHAAARERLLDGLDSMQRISLQLLEEWWALTEGTKGDAGQWILHQEGDSPQFALSTYKKQLFELWEMEFGFWKNYPGYPESFKSILFLTRQKAAETAAAYRIARTVYELSPLASSPHPFTKTRLNPLITEASLPACLEACSWLETSTRTSQYPYYLWDIQKQETVNDPEQNPPYLVISHTWGRWEIPGQKVRVSGVPWPVPCNRLFNVQEIPMVLSRVQFDVQYVWLDLVCIPQDGSPLQQIEIGRQADIFSSARYAAIWANQIHDWTGLRATIAWLGLRYLQVNERDAYHTMSIASAVETDAQQTTGLAKITVLGEGERQILDTTVEPDGWFTSLWTLQEACLQPDMFLCDRNMNVMTIENSDMPISLGFIIALAKSVANVPSTLPSGPLGLFCVLESSELYNLLDMSPLDVIIFGNRRYCRDTSRAVAIMSALGFTDWYTERNQEQSIDSYIEGRYPLEFVSEAKSKLGAMFFATMADGLEKQFVYDATHERIVEVRSVGTTLPFRRDLDQMIYCSIDGVGVVDHPSVQSWSIKPDGSVEMPQVGIIASWPQTEEADTVADIEAWIEGSLDNRQGKVVGLSEWLGSFRPASEKYAICLLRRSMAMCCGILVERVYGDSKTSRFVKIGYFSFVALKKYGYQDNIVHFPPTRAVDWQVL</sequence>
<dbReference type="OrthoDB" id="3790621at2759"/>
<organism evidence="2 3">
    <name type="scientific">Lophiotrema nucula</name>
    <dbReference type="NCBI Taxonomy" id="690887"/>
    <lineage>
        <taxon>Eukaryota</taxon>
        <taxon>Fungi</taxon>
        <taxon>Dikarya</taxon>
        <taxon>Ascomycota</taxon>
        <taxon>Pezizomycotina</taxon>
        <taxon>Dothideomycetes</taxon>
        <taxon>Pleosporomycetidae</taxon>
        <taxon>Pleosporales</taxon>
        <taxon>Lophiotremataceae</taxon>
        <taxon>Lophiotrema</taxon>
    </lineage>
</organism>
<evidence type="ECO:0000259" key="1">
    <source>
        <dbReference type="Pfam" id="PF06985"/>
    </source>
</evidence>
<proteinExistence type="predicted"/>
<dbReference type="InterPro" id="IPR010730">
    <property type="entry name" value="HET"/>
</dbReference>
<keyword evidence="3" id="KW-1185">Reference proteome</keyword>
<accession>A0A6A5ZVA1</accession>
<protein>
    <recommendedName>
        <fullName evidence="1">Heterokaryon incompatibility domain-containing protein</fullName>
    </recommendedName>
</protein>
<dbReference type="AlphaFoldDB" id="A0A6A5ZVA1"/>
<dbReference type="InterPro" id="IPR052895">
    <property type="entry name" value="HetReg/Transcr_Mod"/>
</dbReference>
<reference evidence="2" key="1">
    <citation type="journal article" date="2020" name="Stud. Mycol.">
        <title>101 Dothideomycetes genomes: a test case for predicting lifestyles and emergence of pathogens.</title>
        <authorList>
            <person name="Haridas S."/>
            <person name="Albert R."/>
            <person name="Binder M."/>
            <person name="Bloem J."/>
            <person name="Labutti K."/>
            <person name="Salamov A."/>
            <person name="Andreopoulos B."/>
            <person name="Baker S."/>
            <person name="Barry K."/>
            <person name="Bills G."/>
            <person name="Bluhm B."/>
            <person name="Cannon C."/>
            <person name="Castanera R."/>
            <person name="Culley D."/>
            <person name="Daum C."/>
            <person name="Ezra D."/>
            <person name="Gonzalez J."/>
            <person name="Henrissat B."/>
            <person name="Kuo A."/>
            <person name="Liang C."/>
            <person name="Lipzen A."/>
            <person name="Lutzoni F."/>
            <person name="Magnuson J."/>
            <person name="Mondo S."/>
            <person name="Nolan M."/>
            <person name="Ohm R."/>
            <person name="Pangilinan J."/>
            <person name="Park H.-J."/>
            <person name="Ramirez L."/>
            <person name="Alfaro M."/>
            <person name="Sun H."/>
            <person name="Tritt A."/>
            <person name="Yoshinaga Y."/>
            <person name="Zwiers L.-H."/>
            <person name="Turgeon B."/>
            <person name="Goodwin S."/>
            <person name="Spatafora J."/>
            <person name="Crous P."/>
            <person name="Grigoriev I."/>
        </authorList>
    </citation>
    <scope>NUCLEOTIDE SEQUENCE</scope>
    <source>
        <strain evidence="2">CBS 627.86</strain>
    </source>
</reference>